<evidence type="ECO:0000313" key="2">
    <source>
        <dbReference type="EMBL" id="RQG92505.1"/>
    </source>
</evidence>
<dbReference type="AlphaFoldDB" id="A0A3N6P8Q0"/>
<evidence type="ECO:0000256" key="1">
    <source>
        <dbReference type="SAM" id="Phobius"/>
    </source>
</evidence>
<keyword evidence="1" id="KW-1133">Transmembrane helix</keyword>
<dbReference type="Proteomes" id="UP000282323">
    <property type="component" value="Unassembled WGS sequence"/>
</dbReference>
<dbReference type="EMBL" id="REGA01000015">
    <property type="protein sequence ID" value="RQG92505.1"/>
    <property type="molecule type" value="Genomic_DNA"/>
</dbReference>
<dbReference type="Pfam" id="PF23959">
    <property type="entry name" value="DUF7288"/>
    <property type="match status" value="1"/>
</dbReference>
<proteinExistence type="predicted"/>
<keyword evidence="1" id="KW-0812">Transmembrane</keyword>
<dbReference type="InterPro" id="IPR055712">
    <property type="entry name" value="DUF7288"/>
</dbReference>
<gene>
    <name evidence="2" type="ORF">EA473_15925</name>
</gene>
<sequence>MKTNRQPDDQRGQMYTLEGFAAAAIVLFALLFAMQSVVVAPGTGGAIDQTAQAQNQQELQDALVVAAHAEEGNGSLSELVRHWAELGYVDEEDFAEYFVLGGILEDHFSGSGVGDRYGVEFVYLNESENSNEIETETAPVMGSYTTDPSAVTASYTVTLHENQNMTEIDRTNGRIVDSGESIKGNEIPDGAPDTDHIYNVVEVRVTAW</sequence>
<dbReference type="RefSeq" id="WP_124196590.1">
    <property type="nucleotide sequence ID" value="NZ_REGA01000015.1"/>
</dbReference>
<protein>
    <submittedName>
        <fullName evidence="2">Uncharacterized protein</fullName>
    </submittedName>
</protein>
<accession>A0A3N6P8Q0</accession>
<name>A0A3N6P8Q0_NATCH</name>
<feature type="transmembrane region" description="Helical" evidence="1">
    <location>
        <begin position="20"/>
        <end position="40"/>
    </location>
</feature>
<organism evidence="2 3">
    <name type="scientific">Natrarchaeobius chitinivorans</name>
    <dbReference type="NCBI Taxonomy" id="1679083"/>
    <lineage>
        <taxon>Archaea</taxon>
        <taxon>Methanobacteriati</taxon>
        <taxon>Methanobacteriota</taxon>
        <taxon>Stenosarchaea group</taxon>
        <taxon>Halobacteria</taxon>
        <taxon>Halobacteriales</taxon>
        <taxon>Natrialbaceae</taxon>
        <taxon>Natrarchaeobius</taxon>
    </lineage>
</organism>
<keyword evidence="1" id="KW-0472">Membrane</keyword>
<keyword evidence="3" id="KW-1185">Reference proteome</keyword>
<comment type="caution">
    <text evidence="2">The sequence shown here is derived from an EMBL/GenBank/DDBJ whole genome shotgun (WGS) entry which is preliminary data.</text>
</comment>
<reference evidence="2 3" key="1">
    <citation type="submission" date="2018-10" db="EMBL/GenBank/DDBJ databases">
        <title>Natrarchaeobius chitinivorans gen. nov., sp. nov., and Natrarchaeobius haloalkaliphilus sp. nov., alkaliphilic, chitin-utilizing haloarchaea from hypersaline alkaline lakes.</title>
        <authorList>
            <person name="Sorokin D.Y."/>
            <person name="Elcheninov A.G."/>
            <person name="Kostrikina N.A."/>
            <person name="Bale N.J."/>
            <person name="Sinninghe Damste J.S."/>
            <person name="Khijniak T.V."/>
            <person name="Kublanov I.V."/>
            <person name="Toshchakov S.V."/>
        </authorList>
    </citation>
    <scope>NUCLEOTIDE SEQUENCE [LARGE SCALE GENOMIC DNA]</scope>
    <source>
        <strain evidence="2 3">AArcht4T</strain>
    </source>
</reference>
<dbReference type="OrthoDB" id="324613at2157"/>
<evidence type="ECO:0000313" key="3">
    <source>
        <dbReference type="Proteomes" id="UP000282323"/>
    </source>
</evidence>